<reference evidence="1 2" key="1">
    <citation type="submission" date="2018-11" db="EMBL/GenBank/DDBJ databases">
        <authorList>
            <consortium name="Pathogen Informatics"/>
        </authorList>
    </citation>
    <scope>NUCLEOTIDE SEQUENCE [LARGE SCALE GENOMIC DNA]</scope>
</reference>
<accession>A0A3P8DLH9</accession>
<dbReference type="OrthoDB" id="410104at2759"/>
<keyword evidence="2" id="KW-1185">Reference proteome</keyword>
<sequence>MDKLTRAVPWKALRGVKESEQHGGVHQSSALSPFLFLLTLHCIVSHLEEGSLRTILYADGDNQEELEEKVHLWQGAFTENGMRLK</sequence>
<name>A0A183GSC9_HELPZ</name>
<gene>
    <name evidence="1" type="ORF">HPBE_LOCUS25598</name>
</gene>
<proteinExistence type="predicted"/>
<dbReference type="EMBL" id="UZAH01038199">
    <property type="protein sequence ID" value="VDP52372.1"/>
    <property type="molecule type" value="Genomic_DNA"/>
</dbReference>
<organism evidence="2 3">
    <name type="scientific">Heligmosomoides polygyrus</name>
    <name type="common">Parasitic roundworm</name>
    <dbReference type="NCBI Taxonomy" id="6339"/>
    <lineage>
        <taxon>Eukaryota</taxon>
        <taxon>Metazoa</taxon>
        <taxon>Ecdysozoa</taxon>
        <taxon>Nematoda</taxon>
        <taxon>Chromadorea</taxon>
        <taxon>Rhabditida</taxon>
        <taxon>Rhabditina</taxon>
        <taxon>Rhabditomorpha</taxon>
        <taxon>Strongyloidea</taxon>
        <taxon>Heligmosomidae</taxon>
        <taxon>Heligmosomoides</taxon>
    </lineage>
</organism>
<dbReference type="AlphaFoldDB" id="A0A183GSC9"/>
<evidence type="ECO:0000313" key="2">
    <source>
        <dbReference type="Proteomes" id="UP000050761"/>
    </source>
</evidence>
<accession>A0A183GSC9</accession>
<protein>
    <submittedName>
        <fullName evidence="3">Reverse transcriptase domain-containing protein</fullName>
    </submittedName>
</protein>
<dbReference type="WBParaSite" id="HPBE_0002559901-mRNA-1">
    <property type="protein sequence ID" value="HPBE_0002559901-mRNA-1"/>
    <property type="gene ID" value="HPBE_0002559901"/>
</dbReference>
<dbReference type="Proteomes" id="UP000050761">
    <property type="component" value="Unassembled WGS sequence"/>
</dbReference>
<evidence type="ECO:0000313" key="1">
    <source>
        <dbReference type="EMBL" id="VDP52372.1"/>
    </source>
</evidence>
<reference evidence="3" key="2">
    <citation type="submission" date="2019-09" db="UniProtKB">
        <authorList>
            <consortium name="WormBaseParasite"/>
        </authorList>
    </citation>
    <scope>IDENTIFICATION</scope>
</reference>
<evidence type="ECO:0000313" key="3">
    <source>
        <dbReference type="WBParaSite" id="HPBE_0002559901-mRNA-1"/>
    </source>
</evidence>